<evidence type="ECO:0000256" key="3">
    <source>
        <dbReference type="ARBA" id="ARBA00022452"/>
    </source>
</evidence>
<evidence type="ECO:0000256" key="6">
    <source>
        <dbReference type="ARBA" id="ARBA00023077"/>
    </source>
</evidence>
<keyword evidence="3 10" id="KW-1134">Transmembrane beta strand</keyword>
<dbReference type="InterPro" id="IPR036942">
    <property type="entry name" value="Beta-barrel_TonB_sf"/>
</dbReference>
<dbReference type="Gene3D" id="2.170.130.10">
    <property type="entry name" value="TonB-dependent receptor, plug domain"/>
    <property type="match status" value="1"/>
</dbReference>
<dbReference type="PANTHER" id="PTHR30069">
    <property type="entry name" value="TONB-DEPENDENT OUTER MEMBRANE RECEPTOR"/>
    <property type="match status" value="1"/>
</dbReference>
<dbReference type="Pfam" id="PF07715">
    <property type="entry name" value="Plug"/>
    <property type="match status" value="1"/>
</dbReference>
<keyword evidence="5" id="KW-0732">Signal</keyword>
<evidence type="ECO:0000313" key="14">
    <source>
        <dbReference type="EMBL" id="QTV06506.1"/>
    </source>
</evidence>
<protein>
    <submittedName>
        <fullName evidence="14">TonB-dependent receptor</fullName>
    </submittedName>
</protein>
<reference evidence="14 15" key="1">
    <citation type="journal article" date="2021" name="Int. J. Syst. Evol. Microbiol.">
        <title>Faecalibacter bovis sp. nov., isolated from cow faeces.</title>
        <authorList>
            <person name="Li F."/>
            <person name="Zhao W."/>
            <person name="Hong Q."/>
            <person name="Shao Q."/>
            <person name="Song J."/>
            <person name="Yang S."/>
        </authorList>
    </citation>
    <scope>NUCLEOTIDE SEQUENCE [LARGE SCALE GENOMIC DNA]</scope>
    <source>
        <strain evidence="14 15">ZY171143</strain>
    </source>
</reference>
<name>A0ABX7XF55_9FLAO</name>
<dbReference type="Gene3D" id="2.40.170.20">
    <property type="entry name" value="TonB-dependent receptor, beta-barrel domain"/>
    <property type="match status" value="1"/>
</dbReference>
<dbReference type="InterPro" id="IPR037066">
    <property type="entry name" value="Plug_dom_sf"/>
</dbReference>
<dbReference type="RefSeq" id="WP_230477224.1">
    <property type="nucleotide sequence ID" value="NZ_CP072842.1"/>
</dbReference>
<evidence type="ECO:0000256" key="7">
    <source>
        <dbReference type="ARBA" id="ARBA00023136"/>
    </source>
</evidence>
<dbReference type="SUPFAM" id="SSF56935">
    <property type="entry name" value="Porins"/>
    <property type="match status" value="1"/>
</dbReference>
<evidence type="ECO:0000259" key="12">
    <source>
        <dbReference type="Pfam" id="PF00593"/>
    </source>
</evidence>
<dbReference type="PROSITE" id="PS52016">
    <property type="entry name" value="TONB_DEPENDENT_REC_3"/>
    <property type="match status" value="1"/>
</dbReference>
<evidence type="ECO:0000256" key="9">
    <source>
        <dbReference type="ARBA" id="ARBA00023237"/>
    </source>
</evidence>
<keyword evidence="7 10" id="KW-0472">Membrane</keyword>
<dbReference type="PANTHER" id="PTHR30069:SF29">
    <property type="entry name" value="HEMOGLOBIN AND HEMOGLOBIN-HAPTOGLOBIN-BINDING PROTEIN 1-RELATED"/>
    <property type="match status" value="1"/>
</dbReference>
<evidence type="ECO:0000259" key="13">
    <source>
        <dbReference type="Pfam" id="PF07715"/>
    </source>
</evidence>
<evidence type="ECO:0000256" key="8">
    <source>
        <dbReference type="ARBA" id="ARBA00023170"/>
    </source>
</evidence>
<keyword evidence="9 10" id="KW-0998">Cell outer membrane</keyword>
<keyword evidence="4 10" id="KW-0812">Transmembrane</keyword>
<keyword evidence="2 10" id="KW-0813">Transport</keyword>
<dbReference type="InterPro" id="IPR012910">
    <property type="entry name" value="Plug_dom"/>
</dbReference>
<dbReference type="EMBL" id="CP072842">
    <property type="protein sequence ID" value="QTV06506.1"/>
    <property type="molecule type" value="Genomic_DNA"/>
</dbReference>
<comment type="subcellular location">
    <subcellularLocation>
        <location evidence="1 10">Cell outer membrane</location>
        <topology evidence="1 10">Multi-pass membrane protein</topology>
    </subcellularLocation>
</comment>
<evidence type="ECO:0000256" key="5">
    <source>
        <dbReference type="ARBA" id="ARBA00022729"/>
    </source>
</evidence>
<organism evidence="14 15">
    <name type="scientific">Faecalibacter bovis</name>
    <dbReference type="NCBI Taxonomy" id="2898187"/>
    <lineage>
        <taxon>Bacteria</taxon>
        <taxon>Pseudomonadati</taxon>
        <taxon>Bacteroidota</taxon>
        <taxon>Flavobacteriia</taxon>
        <taxon>Flavobacteriales</taxon>
        <taxon>Weeksellaceae</taxon>
        <taxon>Faecalibacter</taxon>
    </lineage>
</organism>
<evidence type="ECO:0000256" key="1">
    <source>
        <dbReference type="ARBA" id="ARBA00004571"/>
    </source>
</evidence>
<keyword evidence="8 14" id="KW-0675">Receptor</keyword>
<dbReference type="Proteomes" id="UP000672011">
    <property type="component" value="Chromosome"/>
</dbReference>
<keyword evidence="6 11" id="KW-0798">TonB box</keyword>
<dbReference type="InterPro" id="IPR039426">
    <property type="entry name" value="TonB-dep_rcpt-like"/>
</dbReference>
<dbReference type="Pfam" id="PF00593">
    <property type="entry name" value="TonB_dep_Rec_b-barrel"/>
    <property type="match status" value="1"/>
</dbReference>
<comment type="similarity">
    <text evidence="10 11">Belongs to the TonB-dependent receptor family.</text>
</comment>
<feature type="domain" description="TonB-dependent receptor plug" evidence="13">
    <location>
        <begin position="42"/>
        <end position="140"/>
    </location>
</feature>
<proteinExistence type="inferred from homology"/>
<evidence type="ECO:0000313" key="15">
    <source>
        <dbReference type="Proteomes" id="UP000672011"/>
    </source>
</evidence>
<accession>A0ABX7XF55</accession>
<sequence length="599" mass="69468">MKKQFILVALISGYALGQNDAVQLDEVLINDPFLNHHYKSQSQIILNDSILKKNQPSLSNLLQFESPIYFKENGVGMVSSPSFRGTTASQTAVVWNGININSSINGQTDFNTINSKSYDEILVKPGGGSIAYGTGSIGGAVHLLDHLKYNDQLTQNIDLGYGSFDSYNLNYRLHYAKNNIATNIGYARFQSDNDYEIENYLERNRNGKYYFNTIDANIGTKLTDHEIRLFTQFNFGKREFSLTDIYETPTMYENQDYRVMGQWILNKNRWNSDLKISYLHESNQYYPNINSSTTQDLEVNNWIAKYYLNYKLKPNQTISGFAENIYSKGNGTNLSASDRNTTGFGLIYKHIISDKIQYEASIRQDFSSVYNVPLIYAFGANYKPMDFYEIRFNFSKNYRVPTFNDLFWETGGNPDLKAENALQFELGNDFNFKNLKIQTNLFYNDIKDMIQWIPTSGSSFWRPVNQNHVKTYGSEIIADYKWNNLSFRTLYSYTESINQETDKTLIYVPKHQFNFNVNYNYKSWNVFMQNRWVDKVFIQTDNQATIPSYWTTNLGLGYQINSNFGANFNINNLFDQQYQSVANRWMPGINYLISLNIKL</sequence>
<evidence type="ECO:0000256" key="4">
    <source>
        <dbReference type="ARBA" id="ARBA00022692"/>
    </source>
</evidence>
<evidence type="ECO:0000256" key="2">
    <source>
        <dbReference type="ARBA" id="ARBA00022448"/>
    </source>
</evidence>
<gene>
    <name evidence="14" type="ORF">J9309_04060</name>
</gene>
<feature type="domain" description="TonB-dependent receptor-like beta-barrel" evidence="12">
    <location>
        <begin position="170"/>
        <end position="573"/>
    </location>
</feature>
<reference evidence="15" key="2">
    <citation type="submission" date="2021-04" db="EMBL/GenBank/DDBJ databases">
        <title>Taxonomy of Flavobacteriaceae bacterium ZY171143.</title>
        <authorList>
            <person name="Li F."/>
        </authorList>
    </citation>
    <scope>NUCLEOTIDE SEQUENCE [LARGE SCALE GENOMIC DNA]</scope>
    <source>
        <strain evidence="15">ZY171143</strain>
    </source>
</reference>
<dbReference type="InterPro" id="IPR000531">
    <property type="entry name" value="Beta-barrel_TonB"/>
</dbReference>
<keyword evidence="15" id="KW-1185">Reference proteome</keyword>
<evidence type="ECO:0000256" key="11">
    <source>
        <dbReference type="RuleBase" id="RU003357"/>
    </source>
</evidence>
<evidence type="ECO:0000256" key="10">
    <source>
        <dbReference type="PROSITE-ProRule" id="PRU01360"/>
    </source>
</evidence>